<keyword evidence="7" id="KW-0467">Mast cell degranulation</keyword>
<comment type="subcellular location">
    <subcellularLocation>
        <location evidence="2">Cell projection</location>
        <location evidence="2">Neuron projection</location>
    </subcellularLocation>
    <subcellularLocation>
        <location evidence="1">Cytoplasmic vesicle</location>
        <location evidence="1">Secretory vesicle lumen</location>
    </subcellularLocation>
    <subcellularLocation>
        <location evidence="3">Secreted</location>
    </subcellularLocation>
</comment>
<dbReference type="GO" id="GO:0031410">
    <property type="term" value="C:cytoplasmic vesicle"/>
    <property type="evidence" value="ECO:0007669"/>
    <property type="project" value="UniProtKB-SubCell"/>
</dbReference>
<sequence>MRGRELPLVLLALVLCQAPRGPAAPVSAGRGTVLAKMYPRGNHWAVGHLMGKKSTGESPYVYEGGSLKQQLRDYIRWEEATRNLLSLVEAKGTRSHQSPHPEPLGLRQSAWNSDDSGNLKDVGSKHEGITDGPEKWGGHIKRVLFPNTNLGVL</sequence>
<evidence type="ECO:0000256" key="3">
    <source>
        <dbReference type="ARBA" id="ARBA00004613"/>
    </source>
</evidence>
<dbReference type="GO" id="GO:0043005">
    <property type="term" value="C:neuron projection"/>
    <property type="evidence" value="ECO:0007669"/>
    <property type="project" value="UniProtKB-SubCell"/>
</dbReference>
<feature type="chain" id="PRO_5029912476" description="Gastrin-releasing peptide" evidence="14">
    <location>
        <begin position="24"/>
        <end position="153"/>
    </location>
</feature>
<evidence type="ECO:0000256" key="5">
    <source>
        <dbReference type="ARBA" id="ARBA00016270"/>
    </source>
</evidence>
<dbReference type="PROSITE" id="PS00257">
    <property type="entry name" value="BOMBESIN"/>
    <property type="match status" value="1"/>
</dbReference>
<dbReference type="PANTHER" id="PTHR16866:SF2">
    <property type="entry name" value="GASTRIN-RELEASING PEPTIDE"/>
    <property type="match status" value="1"/>
</dbReference>
<proteinExistence type="inferred from homology"/>
<dbReference type="Pfam" id="PF02044">
    <property type="entry name" value="Bombesin"/>
    <property type="match status" value="1"/>
</dbReference>
<evidence type="ECO:0000256" key="10">
    <source>
        <dbReference type="ARBA" id="ARBA00022815"/>
    </source>
</evidence>
<dbReference type="PANTHER" id="PTHR16866">
    <property type="entry name" value="GASTRIN-RELEASING PEPTIDE"/>
    <property type="match status" value="1"/>
</dbReference>
<accession>A0A7J7ETE0</accession>
<evidence type="ECO:0000256" key="14">
    <source>
        <dbReference type="SAM" id="SignalP"/>
    </source>
</evidence>
<dbReference type="EMBL" id="JACDTQ010002401">
    <property type="protein sequence ID" value="KAF5919060.1"/>
    <property type="molecule type" value="Genomic_DNA"/>
</dbReference>
<organism evidence="15 16">
    <name type="scientific">Diceros bicornis minor</name>
    <name type="common">South-central black rhinoceros</name>
    <dbReference type="NCBI Taxonomy" id="77932"/>
    <lineage>
        <taxon>Eukaryota</taxon>
        <taxon>Metazoa</taxon>
        <taxon>Chordata</taxon>
        <taxon>Craniata</taxon>
        <taxon>Vertebrata</taxon>
        <taxon>Euteleostomi</taxon>
        <taxon>Mammalia</taxon>
        <taxon>Eutheria</taxon>
        <taxon>Laurasiatheria</taxon>
        <taxon>Perissodactyla</taxon>
        <taxon>Rhinocerotidae</taxon>
        <taxon>Diceros</taxon>
    </lineage>
</organism>
<evidence type="ECO:0000256" key="7">
    <source>
        <dbReference type="ARBA" id="ARBA00022675"/>
    </source>
</evidence>
<keyword evidence="8" id="KW-0165">Cleavage on pair of basic residues</keyword>
<dbReference type="GO" id="GO:0043303">
    <property type="term" value="P:mast cell degranulation"/>
    <property type="evidence" value="ECO:0007669"/>
    <property type="project" value="UniProtKB-KW"/>
</dbReference>
<feature type="compositionally biased region" description="Basic and acidic residues" evidence="13">
    <location>
        <begin position="122"/>
        <end position="133"/>
    </location>
</feature>
<evidence type="ECO:0000313" key="15">
    <source>
        <dbReference type="EMBL" id="KAF5919060.1"/>
    </source>
</evidence>
<dbReference type="Proteomes" id="UP000551758">
    <property type="component" value="Unassembled WGS sequence"/>
</dbReference>
<evidence type="ECO:0000256" key="9">
    <source>
        <dbReference type="ARBA" id="ARBA00022729"/>
    </source>
</evidence>
<evidence type="ECO:0000256" key="8">
    <source>
        <dbReference type="ARBA" id="ARBA00022685"/>
    </source>
</evidence>
<evidence type="ECO:0000256" key="13">
    <source>
        <dbReference type="SAM" id="MobiDB-lite"/>
    </source>
</evidence>
<keyword evidence="16" id="KW-1185">Reference proteome</keyword>
<evidence type="ECO:0000313" key="16">
    <source>
        <dbReference type="Proteomes" id="UP000551758"/>
    </source>
</evidence>
<feature type="region of interest" description="Disordered" evidence="13">
    <location>
        <begin position="92"/>
        <end position="133"/>
    </location>
</feature>
<dbReference type="InterPro" id="IPR000874">
    <property type="entry name" value="Bombesin"/>
</dbReference>
<evidence type="ECO:0000256" key="4">
    <source>
        <dbReference type="ARBA" id="ARBA00010012"/>
    </source>
</evidence>
<dbReference type="GO" id="GO:0007218">
    <property type="term" value="P:neuropeptide signaling pathway"/>
    <property type="evidence" value="ECO:0007669"/>
    <property type="project" value="InterPro"/>
</dbReference>
<reference evidence="15 16" key="1">
    <citation type="journal article" date="2020" name="Mol. Biol. Evol.">
        <title>Interspecific Gene Flow and the Evolution of Specialization in Black and White Rhinoceros.</title>
        <authorList>
            <person name="Moodley Y."/>
            <person name="Westbury M.V."/>
            <person name="Russo I.M."/>
            <person name="Gopalakrishnan S."/>
            <person name="Rakotoarivelo A."/>
            <person name="Olsen R.A."/>
            <person name="Prost S."/>
            <person name="Tunstall T."/>
            <person name="Ryder O.A."/>
            <person name="Dalen L."/>
            <person name="Bruford M.W."/>
        </authorList>
    </citation>
    <scope>NUCLEOTIDE SEQUENCE [LARGE SCALE GENOMIC DNA]</scope>
    <source>
        <strain evidence="15">SBR-YM</strain>
        <tissue evidence="15">Skin</tissue>
    </source>
</reference>
<keyword evidence="9 14" id="KW-0732">Signal</keyword>
<name>A0A7J7ETE0_DICBM</name>
<evidence type="ECO:0000256" key="1">
    <source>
        <dbReference type="ARBA" id="ARBA00004263"/>
    </source>
</evidence>
<keyword evidence="11" id="KW-0968">Cytoplasmic vesicle</keyword>
<dbReference type="GO" id="GO:0005615">
    <property type="term" value="C:extracellular space"/>
    <property type="evidence" value="ECO:0007669"/>
    <property type="project" value="TreeGrafter"/>
</dbReference>
<comment type="function">
    <text evidence="12">Induces an itch response through activation of receptors present on mast cells, triggering mast cell degranulation.</text>
</comment>
<keyword evidence="10" id="KW-0027">Amidation</keyword>
<comment type="caution">
    <text evidence="15">The sequence shown here is derived from an EMBL/GenBank/DDBJ whole genome shotgun (WGS) entry which is preliminary data.</text>
</comment>
<dbReference type="GO" id="GO:0005184">
    <property type="term" value="F:neuropeptide hormone activity"/>
    <property type="evidence" value="ECO:0007669"/>
    <property type="project" value="TreeGrafter"/>
</dbReference>
<dbReference type="AlphaFoldDB" id="A0A7J7ETE0"/>
<keyword evidence="6" id="KW-0964">Secreted</keyword>
<protein>
    <recommendedName>
        <fullName evidence="5">Gastrin-releasing peptide</fullName>
    </recommendedName>
</protein>
<comment type="similarity">
    <text evidence="4">Belongs to the bombesin/neuromedin-B/ranatensin family.</text>
</comment>
<gene>
    <name evidence="15" type="ORF">HPG69_003698</name>
</gene>
<evidence type="ECO:0000256" key="12">
    <source>
        <dbReference type="ARBA" id="ARBA00033733"/>
    </source>
</evidence>
<evidence type="ECO:0000256" key="11">
    <source>
        <dbReference type="ARBA" id="ARBA00023329"/>
    </source>
</evidence>
<evidence type="ECO:0000256" key="6">
    <source>
        <dbReference type="ARBA" id="ARBA00022525"/>
    </source>
</evidence>
<feature type="signal peptide" evidence="14">
    <location>
        <begin position="1"/>
        <end position="23"/>
    </location>
</feature>
<evidence type="ECO:0000256" key="2">
    <source>
        <dbReference type="ARBA" id="ARBA00004487"/>
    </source>
</evidence>